<reference evidence="1" key="1">
    <citation type="submission" date="2014-11" db="EMBL/GenBank/DDBJ databases">
        <authorList>
            <person name="Amaro Gonzalez C."/>
        </authorList>
    </citation>
    <scope>NUCLEOTIDE SEQUENCE</scope>
</reference>
<name>A0A0E9R9K8_ANGAN</name>
<evidence type="ECO:0000313" key="1">
    <source>
        <dbReference type="EMBL" id="JAH25028.1"/>
    </source>
</evidence>
<protein>
    <submittedName>
        <fullName evidence="1">Uncharacterized protein</fullName>
    </submittedName>
</protein>
<dbReference type="AlphaFoldDB" id="A0A0E9R9K8"/>
<dbReference type="EMBL" id="GBXM01083549">
    <property type="protein sequence ID" value="JAH25028.1"/>
    <property type="molecule type" value="Transcribed_RNA"/>
</dbReference>
<organism evidence="1">
    <name type="scientific">Anguilla anguilla</name>
    <name type="common">European freshwater eel</name>
    <name type="synonym">Muraena anguilla</name>
    <dbReference type="NCBI Taxonomy" id="7936"/>
    <lineage>
        <taxon>Eukaryota</taxon>
        <taxon>Metazoa</taxon>
        <taxon>Chordata</taxon>
        <taxon>Craniata</taxon>
        <taxon>Vertebrata</taxon>
        <taxon>Euteleostomi</taxon>
        <taxon>Actinopterygii</taxon>
        <taxon>Neopterygii</taxon>
        <taxon>Teleostei</taxon>
        <taxon>Anguilliformes</taxon>
        <taxon>Anguillidae</taxon>
        <taxon>Anguilla</taxon>
    </lineage>
</organism>
<proteinExistence type="predicted"/>
<reference evidence="1" key="2">
    <citation type="journal article" date="2015" name="Fish Shellfish Immunol.">
        <title>Early steps in the European eel (Anguilla anguilla)-Vibrio vulnificus interaction in the gills: Role of the RtxA13 toxin.</title>
        <authorList>
            <person name="Callol A."/>
            <person name="Pajuelo D."/>
            <person name="Ebbesson L."/>
            <person name="Teles M."/>
            <person name="MacKenzie S."/>
            <person name="Amaro C."/>
        </authorList>
    </citation>
    <scope>NUCLEOTIDE SEQUENCE</scope>
</reference>
<sequence>MKWILMSATNKIFGSRRSKLTQNYDDQQHTLIQHSGSLERQQSTCIKIISTR</sequence>
<accession>A0A0E9R9K8</accession>